<evidence type="ECO:0000256" key="2">
    <source>
        <dbReference type="PIRSR" id="PIRSR037318-50"/>
    </source>
</evidence>
<dbReference type="GO" id="GO:0009244">
    <property type="term" value="P:lipopolysaccharide core region biosynthetic process"/>
    <property type="evidence" value="ECO:0007669"/>
    <property type="project" value="UniProtKB-UniRule"/>
</dbReference>
<feature type="active site" evidence="2">
    <location>
        <position position="163"/>
    </location>
</feature>
<comment type="function">
    <text evidence="1">Kinase involved in the biosynthesis of the core oligosaccharide region of lipopolysaccharide (LPS). Catalyzes the phosphorylation of heptose I (HepI), the first heptose added to the Kdo2-lipid A module.</text>
</comment>
<evidence type="ECO:0000313" key="3">
    <source>
        <dbReference type="EMBL" id="BAU76946.1"/>
    </source>
</evidence>
<dbReference type="RefSeq" id="WP_003453139.1">
    <property type="nucleotide sequence ID" value="NZ_AJMR01000180.1"/>
</dbReference>
<dbReference type="SUPFAM" id="SSF56112">
    <property type="entry name" value="Protein kinase-like (PK-like)"/>
    <property type="match status" value="1"/>
</dbReference>
<evidence type="ECO:0000313" key="4">
    <source>
        <dbReference type="Proteomes" id="UP000218554"/>
    </source>
</evidence>
<dbReference type="InterPro" id="IPR017172">
    <property type="entry name" value="Lsacc_core_hep_kinase_RfaP"/>
</dbReference>
<gene>
    <name evidence="3" type="ORF">KF707C_52580</name>
</gene>
<dbReference type="GO" id="GO:0016301">
    <property type="term" value="F:kinase activity"/>
    <property type="evidence" value="ECO:0007669"/>
    <property type="project" value="UniProtKB-UniRule"/>
</dbReference>
<dbReference type="Pfam" id="PF06293">
    <property type="entry name" value="Kdo"/>
    <property type="match status" value="1"/>
</dbReference>
<keyword evidence="1" id="KW-0067">ATP-binding</keyword>
<dbReference type="PIRSF" id="PIRSF037318">
    <property type="entry name" value="RfaP"/>
    <property type="match status" value="1"/>
</dbReference>
<keyword evidence="1" id="KW-0418">Kinase</keyword>
<dbReference type="EC" id="2.7.1.-" evidence="1"/>
<organism evidence="3 4">
    <name type="scientific">Metapseudomonas furukawaii</name>
    <name type="common">Pseudomonas furukawaii</name>
    <dbReference type="NCBI Taxonomy" id="1149133"/>
    <lineage>
        <taxon>Bacteria</taxon>
        <taxon>Pseudomonadati</taxon>
        <taxon>Pseudomonadota</taxon>
        <taxon>Gammaproteobacteria</taxon>
        <taxon>Pseudomonadales</taxon>
        <taxon>Pseudomonadaceae</taxon>
        <taxon>Metapseudomonas</taxon>
    </lineage>
</organism>
<reference evidence="3 4" key="2">
    <citation type="journal article" date="2017" name="Int. J. Syst. Evol. Microbiol.">
        <title>Pseudomonas furukawaii sp. nov., a polychlorinated biphenyl-degrading bacterium isolated from biphenyl-contaminated soil in Japan.</title>
        <authorList>
            <person name="Kimura N."/>
            <person name="Watanabe T."/>
            <person name="Suenaga H."/>
            <person name="Fujihara H."/>
            <person name="Futagami T."/>
            <person name="Goto M."/>
            <person name="Hanada S."/>
            <person name="Hirose J."/>
        </authorList>
    </citation>
    <scope>NUCLEOTIDE SEQUENCE [LARGE SCALE GENOMIC DNA]</scope>
    <source>
        <strain evidence="4">DSM 10086 / NBRC 110670 / KF707</strain>
    </source>
</reference>
<reference evidence="4" key="1">
    <citation type="submission" date="2015-05" db="EMBL/GenBank/DDBJ databases">
        <title>Draft genome sequencing of a biphenyl-degrading bacterium, Pseudomonas balearica KF707 (=NBRC110670).</title>
        <authorList>
            <person name="Kimura N."/>
            <person name="Hirose J."/>
            <person name="Watanabe T."/>
            <person name="Suenaga H."/>
            <person name="Fujihara H."/>
            <person name="Noguchi M."/>
            <person name="Hashimoto M."/>
            <person name="Shimodaira J."/>
            <person name="Tsuchikane K."/>
            <person name="Hosoyama A."/>
            <person name="Yamazoe A."/>
            <person name="Fujita N."/>
            <person name="Furukawa K."/>
        </authorList>
    </citation>
    <scope>NUCLEOTIDE SEQUENCE [LARGE SCALE GENOMIC DNA]</scope>
    <source>
        <strain evidence="4">DSM 10086 / NBRC 110670 / KF707</strain>
    </source>
</reference>
<dbReference type="Proteomes" id="UP000218554">
    <property type="component" value="Chromosome"/>
</dbReference>
<dbReference type="GO" id="GO:0005524">
    <property type="term" value="F:ATP binding"/>
    <property type="evidence" value="ECO:0007669"/>
    <property type="project" value="UniProtKB-UniRule"/>
</dbReference>
<comment type="pathway">
    <text evidence="1">Bacterial outer membrane biogenesis; LPS core biosynthesis.</text>
</comment>
<dbReference type="AlphaFoldDB" id="A0AAD1FHR8"/>
<dbReference type="InterPro" id="IPR011009">
    <property type="entry name" value="Kinase-like_dom_sf"/>
</dbReference>
<dbReference type="NCBIfam" id="NF011703">
    <property type="entry name" value="PRK15123.1"/>
    <property type="match status" value="1"/>
</dbReference>
<dbReference type="KEGG" id="pfuw:KF707C_52580"/>
<keyword evidence="4" id="KW-1185">Reference proteome</keyword>
<protein>
    <recommendedName>
        <fullName evidence="1">Lipopolysaccharide core heptose(I) kinase</fullName>
        <ecNumber evidence="1">2.7.1.-</ecNumber>
    </recommendedName>
</protein>
<comment type="similarity">
    <text evidence="1">Belongs to the protein kinase superfamily. KdkA/rfaP family.</text>
</comment>
<accession>A0AAD1FHR8</accession>
<sequence length="271" mass="31264">MKLVLKEPFERLWAGRDAFAAVEALEGQVYRELEGRRTLRTEVDGRGYFVKIHRGIGWAEIVKNLVTAKAPVLGAGQEWTAIRRLHEVGVPTMTAVAFGERGGNPARQHSFIITEELAPTISLEDFCLDWPNDPPPARLKWALIEEVARMTGTMHRAGVNHRDCYICHFLLHTDRPVTADDFRLSLIDLHRAQSRRHTPRRWRDKDLAGLYFSALNIGLTRRDKLRFLKAYFRQPLRQVLREEIGLLAWLEQKAERLLSRYERKYAGGDEA</sequence>
<keyword evidence="1 3" id="KW-0808">Transferase</keyword>
<proteinExistence type="inferred from homology"/>
<name>A0AAD1FHR8_METFU</name>
<dbReference type="EMBL" id="AP014862">
    <property type="protein sequence ID" value="BAU76946.1"/>
    <property type="molecule type" value="Genomic_DNA"/>
</dbReference>
<keyword evidence="1" id="KW-0448">Lipopolysaccharide biosynthesis</keyword>
<keyword evidence="1" id="KW-0547">Nucleotide-binding</keyword>
<evidence type="ECO:0000256" key="1">
    <source>
        <dbReference type="PIRNR" id="PIRNR037318"/>
    </source>
</evidence>